<proteinExistence type="predicted"/>
<comment type="caution">
    <text evidence="2">The sequence shown here is derived from an EMBL/GenBank/DDBJ whole genome shotgun (WGS) entry which is preliminary data.</text>
</comment>
<dbReference type="Pfam" id="PF23373">
    <property type="entry name" value="DUF7093"/>
    <property type="match status" value="1"/>
</dbReference>
<dbReference type="EMBL" id="JBHSWU010001034">
    <property type="protein sequence ID" value="MFC6726322.1"/>
    <property type="molecule type" value="Genomic_DNA"/>
</dbReference>
<evidence type="ECO:0000313" key="3">
    <source>
        <dbReference type="Proteomes" id="UP001596328"/>
    </source>
</evidence>
<dbReference type="Proteomes" id="UP001596328">
    <property type="component" value="Unassembled WGS sequence"/>
</dbReference>
<evidence type="ECO:0000313" key="2">
    <source>
        <dbReference type="EMBL" id="MFC6726322.1"/>
    </source>
</evidence>
<evidence type="ECO:0000256" key="1">
    <source>
        <dbReference type="SAM" id="MobiDB-lite"/>
    </source>
</evidence>
<dbReference type="InterPro" id="IPR055519">
    <property type="entry name" value="DUF7093"/>
</dbReference>
<name>A0ABD5S5N8_9EURY</name>
<keyword evidence="3" id="KW-1185">Reference proteome</keyword>
<organism evidence="2 3">
    <name type="scientific">Halobium palmae</name>
    <dbReference type="NCBI Taxonomy" id="1776492"/>
    <lineage>
        <taxon>Archaea</taxon>
        <taxon>Methanobacteriati</taxon>
        <taxon>Methanobacteriota</taxon>
        <taxon>Stenosarchaea group</taxon>
        <taxon>Halobacteria</taxon>
        <taxon>Halobacteriales</taxon>
        <taxon>Haloferacaceae</taxon>
        <taxon>Halobium</taxon>
    </lineage>
</organism>
<feature type="region of interest" description="Disordered" evidence="1">
    <location>
        <begin position="51"/>
        <end position="78"/>
    </location>
</feature>
<feature type="non-terminal residue" evidence="2">
    <location>
        <position position="78"/>
    </location>
</feature>
<dbReference type="AlphaFoldDB" id="A0ABD5S5N8"/>
<gene>
    <name evidence="2" type="ORF">ACFQE1_18530</name>
</gene>
<reference evidence="2 3" key="1">
    <citation type="journal article" date="2019" name="Int. J. Syst. Evol. Microbiol.">
        <title>The Global Catalogue of Microorganisms (GCM) 10K type strain sequencing project: providing services to taxonomists for standard genome sequencing and annotation.</title>
        <authorList>
            <consortium name="The Broad Institute Genomics Platform"/>
            <consortium name="The Broad Institute Genome Sequencing Center for Infectious Disease"/>
            <person name="Wu L."/>
            <person name="Ma J."/>
        </authorList>
    </citation>
    <scope>NUCLEOTIDE SEQUENCE [LARGE SCALE GENOMIC DNA]</scope>
    <source>
        <strain evidence="2 3">NBRC 111368</strain>
    </source>
</reference>
<accession>A0ABD5S5N8</accession>
<sequence length="78" mass="8613">MGLRCLLGHDFGEIEIEREREEEGEEMVVTVREVKTCARCDHRRVVSENKEVTSIRPPAEATAETVSAGVAGEEPSAE</sequence>
<evidence type="ECO:0008006" key="4">
    <source>
        <dbReference type="Google" id="ProtNLM"/>
    </source>
</evidence>
<protein>
    <recommendedName>
        <fullName evidence="4">YgiT-type zinc finger domain-containing protein</fullName>
    </recommendedName>
</protein>